<protein>
    <submittedName>
        <fullName evidence="1">Uncharacterized protein</fullName>
    </submittedName>
</protein>
<gene>
    <name evidence="1" type="ORF">ABT39_MTgene5977</name>
</gene>
<comment type="caution">
    <text evidence="1">The sequence shown here is derived from an EMBL/GenBank/DDBJ whole genome shotgun (WGS) entry which is preliminary data.</text>
</comment>
<proteinExistence type="predicted"/>
<accession>A0A117NGL5</accession>
<organism evidence="1">
    <name type="scientific">Picea glauca</name>
    <name type="common">White spruce</name>
    <name type="synonym">Pinus glauca</name>
    <dbReference type="NCBI Taxonomy" id="3330"/>
    <lineage>
        <taxon>Eukaryota</taxon>
        <taxon>Viridiplantae</taxon>
        <taxon>Streptophyta</taxon>
        <taxon>Embryophyta</taxon>
        <taxon>Tracheophyta</taxon>
        <taxon>Spermatophyta</taxon>
        <taxon>Pinopsida</taxon>
        <taxon>Pinidae</taxon>
        <taxon>Conifers I</taxon>
        <taxon>Pinales</taxon>
        <taxon>Pinaceae</taxon>
        <taxon>Picea</taxon>
    </lineage>
</organism>
<geneLocation type="mitochondrion" evidence="1"/>
<evidence type="ECO:0000313" key="1">
    <source>
        <dbReference type="EMBL" id="KUM46973.1"/>
    </source>
</evidence>
<dbReference type="AlphaFoldDB" id="A0A117NGL5"/>
<name>A0A117NGL5_PICGL</name>
<sequence>MSWLSSQVLQLSALASFMTDQSNLLTPNPISEMSLHTDLTFPLSRWLVFHSYSSHSESSLTHMMDER</sequence>
<keyword evidence="1" id="KW-0496">Mitochondrion</keyword>
<dbReference type="EMBL" id="LKAM01000008">
    <property type="protein sequence ID" value="KUM46973.1"/>
    <property type="molecule type" value="Genomic_DNA"/>
</dbReference>
<reference evidence="1" key="1">
    <citation type="journal article" date="2015" name="Genome Biol. Evol.">
        <title>Organellar Genomes of White Spruce (Picea glauca): Assembly and Annotation.</title>
        <authorList>
            <person name="Jackman S.D."/>
            <person name="Warren R.L."/>
            <person name="Gibb E.A."/>
            <person name="Vandervalk B.P."/>
            <person name="Mohamadi H."/>
            <person name="Chu J."/>
            <person name="Raymond A."/>
            <person name="Pleasance S."/>
            <person name="Coope R."/>
            <person name="Wildung M.R."/>
            <person name="Ritland C.E."/>
            <person name="Bousquet J."/>
            <person name="Jones S.J."/>
            <person name="Bohlmann J."/>
            <person name="Birol I."/>
        </authorList>
    </citation>
    <scope>NUCLEOTIDE SEQUENCE [LARGE SCALE GENOMIC DNA]</scope>
    <source>
        <tissue evidence="1">Flushing bud</tissue>
    </source>
</reference>